<proteinExistence type="evidence at transcript level"/>
<organism evidence="6">
    <name type="scientific">Raphanus sativus</name>
    <name type="common">Radish</name>
    <name type="synonym">Raphanus raphanistrum var. sativus</name>
    <dbReference type="NCBI Taxonomy" id="3726"/>
    <lineage>
        <taxon>Eukaryota</taxon>
        <taxon>Viridiplantae</taxon>
        <taxon>Streptophyta</taxon>
        <taxon>Embryophyta</taxon>
        <taxon>Tracheophyta</taxon>
        <taxon>Spermatophyta</taxon>
        <taxon>Magnoliopsida</taxon>
        <taxon>eudicotyledons</taxon>
        <taxon>Gunneridae</taxon>
        <taxon>Pentapetalae</taxon>
        <taxon>rosids</taxon>
        <taxon>malvids</taxon>
        <taxon>Brassicales</taxon>
        <taxon>Brassicaceae</taxon>
        <taxon>Brassiceae</taxon>
        <taxon>Raphanus</taxon>
    </lineage>
</organism>
<reference evidence="6" key="1">
    <citation type="journal article" date="2004" name="Sex. Plant Reprod.">
        <title>Distribution of similar self-incompatibility (S) haplotypes in different genera, Raphanus and Brassica.</title>
        <authorList>
            <person name="Okamoto S."/>
            <person name="Sato Y."/>
            <person name="Sakamoto K."/>
            <person name="Nishio T."/>
        </authorList>
    </citation>
    <scope>NUCLEOTIDE SEQUENCE</scope>
</reference>
<dbReference type="InterPro" id="IPR036574">
    <property type="entry name" value="Scorpion_toxin-like_sf"/>
</dbReference>
<dbReference type="GO" id="GO:0005576">
    <property type="term" value="C:extracellular region"/>
    <property type="evidence" value="ECO:0007669"/>
    <property type="project" value="UniProtKB-SubCell"/>
</dbReference>
<accession>Q6L8S4</accession>
<comment type="subcellular location">
    <subcellularLocation>
        <location evidence="1">Secreted</location>
    </subcellularLocation>
</comment>
<sequence>VQDVEANLMKRCTHQLPFRGTCGSSGDEVCKKLYSAETKTNPSRCECIPDYKNRFCRCKLC</sequence>
<feature type="non-terminal residue" evidence="6">
    <location>
        <position position="1"/>
    </location>
</feature>
<evidence type="ECO:0000256" key="4">
    <source>
        <dbReference type="ARBA" id="ARBA00022729"/>
    </source>
</evidence>
<evidence type="ECO:0000256" key="1">
    <source>
        <dbReference type="ARBA" id="ARBA00004613"/>
    </source>
</evidence>
<gene>
    <name evidence="6" type="primary">SP11-6</name>
</gene>
<dbReference type="EMBL" id="AB114839">
    <property type="protein sequence ID" value="BAD19027.1"/>
    <property type="molecule type" value="mRNA"/>
</dbReference>
<evidence type="ECO:0000256" key="3">
    <source>
        <dbReference type="ARBA" id="ARBA00022525"/>
    </source>
</evidence>
<comment type="similarity">
    <text evidence="2">Belongs to the DEFL family.</text>
</comment>
<keyword evidence="4" id="KW-0732">Signal</keyword>
<dbReference type="SUPFAM" id="SSF57095">
    <property type="entry name" value="Scorpion toxin-like"/>
    <property type="match status" value="1"/>
</dbReference>
<dbReference type="InterPro" id="IPR010682">
    <property type="entry name" value="SCRL"/>
</dbReference>
<dbReference type="GO" id="GO:0007165">
    <property type="term" value="P:signal transduction"/>
    <property type="evidence" value="ECO:0007669"/>
    <property type="project" value="InterPro"/>
</dbReference>
<name>Q6L8S4_RAPSA</name>
<keyword evidence="5" id="KW-1015">Disulfide bond</keyword>
<dbReference type="Pfam" id="PF06876">
    <property type="entry name" value="SCRL"/>
    <property type="match status" value="1"/>
</dbReference>
<evidence type="ECO:0000256" key="5">
    <source>
        <dbReference type="ARBA" id="ARBA00023157"/>
    </source>
</evidence>
<evidence type="ECO:0000313" key="6">
    <source>
        <dbReference type="EMBL" id="BAD19027.1"/>
    </source>
</evidence>
<dbReference type="AlphaFoldDB" id="Q6L8S4"/>
<evidence type="ECO:0000256" key="2">
    <source>
        <dbReference type="ARBA" id="ARBA00006722"/>
    </source>
</evidence>
<protein>
    <submittedName>
        <fullName evidence="6">S locus protein 11-6</fullName>
    </submittedName>
</protein>
<keyword evidence="3" id="KW-0964">Secreted</keyword>